<feature type="transmembrane region" description="Helical" evidence="8">
    <location>
        <begin position="46"/>
        <end position="68"/>
    </location>
</feature>
<evidence type="ECO:0000313" key="9">
    <source>
        <dbReference type="EMBL" id="TWP26632.1"/>
    </source>
</evidence>
<feature type="binding site" evidence="7">
    <location>
        <position position="192"/>
    </location>
    <ligand>
        <name>Zn(2+)</name>
        <dbReference type="ChEBI" id="CHEBI:29105"/>
    </ligand>
</feature>
<reference evidence="9 10" key="1">
    <citation type="submission" date="2019-02" db="EMBL/GenBank/DDBJ databases">
        <title>Apibacter muscae sp. nov.: a novel member of the house fly microbiota.</title>
        <authorList>
            <person name="Park R."/>
        </authorList>
    </citation>
    <scope>NUCLEOTIDE SEQUENCE [LARGE SCALE GENOMIC DNA]</scope>
    <source>
        <strain evidence="9 10">AL1</strain>
    </source>
</reference>
<keyword evidence="4 8" id="KW-0812">Transmembrane</keyword>
<feature type="transmembrane region" description="Helical" evidence="8">
    <location>
        <begin position="134"/>
        <end position="154"/>
    </location>
</feature>
<dbReference type="GO" id="GO:0046872">
    <property type="term" value="F:metal ion binding"/>
    <property type="evidence" value="ECO:0007669"/>
    <property type="project" value="UniProtKB-KW"/>
</dbReference>
<sequence length="210" mass="23925">MKLIKLNRNKEEILNTISHAAGVLFGIFGLIYLLFKNKKNTDFSTISIWIYGVSMIALFLSSTFYHYLESGKLKNRARILDHMSIFLLIAGTYTPVCLITLEKSSGWLLFTIVWSIAALGIILKIFLTGKVDKLSLLLYLSMGWLIIFDIRNIIDLMSLQALIFLIIGGLLYSLGTIFYVIEKIPYSHFIWHLFILGGSISHFFMVDSLV</sequence>
<feature type="binding site" evidence="7">
    <location>
        <position position="188"/>
    </location>
    <ligand>
        <name>Zn(2+)</name>
        <dbReference type="ChEBI" id="CHEBI:29105"/>
    </ligand>
</feature>
<gene>
    <name evidence="9" type="ORF">ETU09_08700</name>
</gene>
<organism evidence="9 10">
    <name type="scientific">Apibacter muscae</name>
    <dbReference type="NCBI Taxonomy" id="2509004"/>
    <lineage>
        <taxon>Bacteria</taxon>
        <taxon>Pseudomonadati</taxon>
        <taxon>Bacteroidota</taxon>
        <taxon>Flavobacteriia</taxon>
        <taxon>Flavobacteriales</taxon>
        <taxon>Weeksellaceae</taxon>
        <taxon>Apibacter</taxon>
    </lineage>
</organism>
<keyword evidence="3" id="KW-1003">Cell membrane</keyword>
<feature type="transmembrane region" description="Helical" evidence="8">
    <location>
        <begin position="107"/>
        <end position="127"/>
    </location>
</feature>
<keyword evidence="10" id="KW-1185">Reference proteome</keyword>
<evidence type="ECO:0000256" key="8">
    <source>
        <dbReference type="SAM" id="Phobius"/>
    </source>
</evidence>
<dbReference type="EMBL" id="SELH01000025">
    <property type="protein sequence ID" value="TWP26632.1"/>
    <property type="molecule type" value="Genomic_DNA"/>
</dbReference>
<dbReference type="PANTHER" id="PTHR20855">
    <property type="entry name" value="ADIPOR/PROGESTIN RECEPTOR-RELATED"/>
    <property type="match status" value="1"/>
</dbReference>
<evidence type="ECO:0000256" key="4">
    <source>
        <dbReference type="ARBA" id="ARBA00022692"/>
    </source>
</evidence>
<accession>A0A563D965</accession>
<feature type="transmembrane region" description="Helical" evidence="8">
    <location>
        <begin position="160"/>
        <end position="181"/>
    </location>
</feature>
<evidence type="ECO:0000256" key="6">
    <source>
        <dbReference type="ARBA" id="ARBA00023136"/>
    </source>
</evidence>
<comment type="caution">
    <text evidence="9">The sequence shown here is derived from an EMBL/GenBank/DDBJ whole genome shotgun (WGS) entry which is preliminary data.</text>
</comment>
<evidence type="ECO:0000313" key="10">
    <source>
        <dbReference type="Proteomes" id="UP000319499"/>
    </source>
</evidence>
<feature type="transmembrane region" description="Helical" evidence="8">
    <location>
        <begin position="188"/>
        <end position="206"/>
    </location>
</feature>
<dbReference type="GO" id="GO:0005886">
    <property type="term" value="C:plasma membrane"/>
    <property type="evidence" value="ECO:0007669"/>
    <property type="project" value="UniProtKB-SubCell"/>
</dbReference>
<evidence type="ECO:0000256" key="2">
    <source>
        <dbReference type="ARBA" id="ARBA00008488"/>
    </source>
</evidence>
<dbReference type="NCBIfam" id="TIGR01065">
    <property type="entry name" value="hlyIII"/>
    <property type="match status" value="1"/>
</dbReference>
<dbReference type="OrthoDB" id="9813689at2"/>
<evidence type="ECO:0000256" key="1">
    <source>
        <dbReference type="ARBA" id="ARBA00004651"/>
    </source>
</evidence>
<comment type="subcellular location">
    <subcellularLocation>
        <location evidence="1">Cell membrane</location>
        <topology evidence="1">Multi-pass membrane protein</topology>
    </subcellularLocation>
</comment>
<feature type="binding site" evidence="7">
    <location>
        <position position="66"/>
    </location>
    <ligand>
        <name>Zn(2+)</name>
        <dbReference type="ChEBI" id="CHEBI:29105"/>
    </ligand>
</feature>
<comment type="similarity">
    <text evidence="2">Belongs to the UPF0073 (Hly-III) family.</text>
</comment>
<keyword evidence="7" id="KW-0862">Zinc</keyword>
<dbReference type="RefSeq" id="WP_146293145.1">
    <property type="nucleotide sequence ID" value="NZ_SELH01000025.1"/>
</dbReference>
<keyword evidence="6 8" id="KW-0472">Membrane</keyword>
<dbReference type="PANTHER" id="PTHR20855:SF3">
    <property type="entry name" value="LD03007P"/>
    <property type="match status" value="1"/>
</dbReference>
<feature type="transmembrane region" description="Helical" evidence="8">
    <location>
        <begin position="80"/>
        <end position="101"/>
    </location>
</feature>
<evidence type="ECO:0000256" key="7">
    <source>
        <dbReference type="PIRSR" id="PIRSR604254-1"/>
    </source>
</evidence>
<evidence type="ECO:0000256" key="3">
    <source>
        <dbReference type="ARBA" id="ARBA00022475"/>
    </source>
</evidence>
<dbReference type="GO" id="GO:0140911">
    <property type="term" value="F:pore-forming activity"/>
    <property type="evidence" value="ECO:0007669"/>
    <property type="project" value="InterPro"/>
</dbReference>
<name>A0A563D965_9FLAO</name>
<evidence type="ECO:0000256" key="5">
    <source>
        <dbReference type="ARBA" id="ARBA00022989"/>
    </source>
</evidence>
<dbReference type="AlphaFoldDB" id="A0A563D965"/>
<keyword evidence="5 8" id="KW-1133">Transmembrane helix</keyword>
<protein>
    <submittedName>
        <fullName evidence="9">Hemolysin III family protein</fullName>
    </submittedName>
</protein>
<dbReference type="Proteomes" id="UP000319499">
    <property type="component" value="Unassembled WGS sequence"/>
</dbReference>
<dbReference type="InterPro" id="IPR005744">
    <property type="entry name" value="Hy-lIII"/>
</dbReference>
<feature type="transmembrane region" description="Helical" evidence="8">
    <location>
        <begin position="12"/>
        <end position="34"/>
    </location>
</feature>
<keyword evidence="7" id="KW-0479">Metal-binding</keyword>
<dbReference type="InterPro" id="IPR004254">
    <property type="entry name" value="AdipoR/HlyIII-related"/>
</dbReference>
<proteinExistence type="inferred from homology"/>
<dbReference type="Pfam" id="PF03006">
    <property type="entry name" value="HlyIII"/>
    <property type="match status" value="1"/>
</dbReference>